<organism evidence="1 2">
    <name type="scientific">Hafnia alvei</name>
    <dbReference type="NCBI Taxonomy" id="569"/>
    <lineage>
        <taxon>Bacteria</taxon>
        <taxon>Pseudomonadati</taxon>
        <taxon>Pseudomonadota</taxon>
        <taxon>Gammaproteobacteria</taxon>
        <taxon>Enterobacterales</taxon>
        <taxon>Hafniaceae</taxon>
        <taxon>Hafnia</taxon>
    </lineage>
</organism>
<sequence length="46" mass="5129">MLYSKLYNEPASANKLSLGASTVLSPQLAPLRMTNNYKNNIDFILI</sequence>
<protein>
    <submittedName>
        <fullName evidence="1">Uncharacterized protein</fullName>
    </submittedName>
</protein>
<dbReference type="EMBL" id="UGHP01000001">
    <property type="protein sequence ID" value="STQ80598.1"/>
    <property type="molecule type" value="Genomic_DNA"/>
</dbReference>
<name>A0A377PIX2_HAFAL</name>
<dbReference type="AlphaFoldDB" id="A0A377PIX2"/>
<dbReference type="Proteomes" id="UP000254821">
    <property type="component" value="Unassembled WGS sequence"/>
</dbReference>
<reference evidence="1 2" key="1">
    <citation type="submission" date="2018-06" db="EMBL/GenBank/DDBJ databases">
        <authorList>
            <consortium name="Pathogen Informatics"/>
            <person name="Doyle S."/>
        </authorList>
    </citation>
    <scope>NUCLEOTIDE SEQUENCE [LARGE SCALE GENOMIC DNA]</scope>
    <source>
        <strain evidence="1 2">NCTC8105</strain>
    </source>
</reference>
<evidence type="ECO:0000313" key="1">
    <source>
        <dbReference type="EMBL" id="STQ80598.1"/>
    </source>
</evidence>
<evidence type="ECO:0000313" key="2">
    <source>
        <dbReference type="Proteomes" id="UP000254821"/>
    </source>
</evidence>
<gene>
    <name evidence="1" type="ORF">NCTC8105_02722</name>
</gene>
<proteinExistence type="predicted"/>
<accession>A0A377PIX2</accession>